<feature type="compositionally biased region" description="Pro residues" evidence="1">
    <location>
        <begin position="1"/>
        <end position="11"/>
    </location>
</feature>
<dbReference type="EMBL" id="KB504180">
    <property type="protein sequence ID" value="EMP40727.1"/>
    <property type="molecule type" value="Genomic_DNA"/>
</dbReference>
<protein>
    <submittedName>
        <fullName evidence="2">Uncharacterized protein</fullName>
    </submittedName>
</protein>
<reference evidence="3" key="1">
    <citation type="journal article" date="2013" name="Nat. Genet.">
        <title>The draft genomes of soft-shell turtle and green sea turtle yield insights into the development and evolution of the turtle-specific body plan.</title>
        <authorList>
            <person name="Wang Z."/>
            <person name="Pascual-Anaya J."/>
            <person name="Zadissa A."/>
            <person name="Li W."/>
            <person name="Niimura Y."/>
            <person name="Huang Z."/>
            <person name="Li C."/>
            <person name="White S."/>
            <person name="Xiong Z."/>
            <person name="Fang D."/>
            <person name="Wang B."/>
            <person name="Ming Y."/>
            <person name="Chen Y."/>
            <person name="Zheng Y."/>
            <person name="Kuraku S."/>
            <person name="Pignatelli M."/>
            <person name="Herrero J."/>
            <person name="Beal K."/>
            <person name="Nozawa M."/>
            <person name="Li Q."/>
            <person name="Wang J."/>
            <person name="Zhang H."/>
            <person name="Yu L."/>
            <person name="Shigenobu S."/>
            <person name="Wang J."/>
            <person name="Liu J."/>
            <person name="Flicek P."/>
            <person name="Searle S."/>
            <person name="Wang J."/>
            <person name="Kuratani S."/>
            <person name="Yin Y."/>
            <person name="Aken B."/>
            <person name="Zhang G."/>
            <person name="Irie N."/>
        </authorList>
    </citation>
    <scope>NUCLEOTIDE SEQUENCE [LARGE SCALE GENOMIC DNA]</scope>
</reference>
<gene>
    <name evidence="2" type="ORF">UY3_02064</name>
</gene>
<name>M7CIC7_CHEMY</name>
<feature type="region of interest" description="Disordered" evidence="1">
    <location>
        <begin position="1"/>
        <end position="27"/>
    </location>
</feature>
<keyword evidence="3" id="KW-1185">Reference proteome</keyword>
<dbReference type="Proteomes" id="UP000031443">
    <property type="component" value="Unassembled WGS sequence"/>
</dbReference>
<sequence>MPAWSPDPEPTGRPTGSKRAIGLGPATGAARRLPVKMIPLVCGARTGSGCVERQKTWRLTRMSSLCPTTGGRSSTVLESSTREMIMNKQENEGEDD</sequence>
<organism evidence="2 3">
    <name type="scientific">Chelonia mydas</name>
    <name type="common">Green sea-turtle</name>
    <name type="synonym">Chelonia agassizi</name>
    <dbReference type="NCBI Taxonomy" id="8469"/>
    <lineage>
        <taxon>Eukaryota</taxon>
        <taxon>Metazoa</taxon>
        <taxon>Chordata</taxon>
        <taxon>Craniata</taxon>
        <taxon>Vertebrata</taxon>
        <taxon>Euteleostomi</taxon>
        <taxon>Archelosauria</taxon>
        <taxon>Testudinata</taxon>
        <taxon>Testudines</taxon>
        <taxon>Cryptodira</taxon>
        <taxon>Durocryptodira</taxon>
        <taxon>Americhelydia</taxon>
        <taxon>Chelonioidea</taxon>
        <taxon>Cheloniidae</taxon>
        <taxon>Chelonia</taxon>
    </lineage>
</organism>
<accession>M7CIC7</accession>
<evidence type="ECO:0000313" key="3">
    <source>
        <dbReference type="Proteomes" id="UP000031443"/>
    </source>
</evidence>
<evidence type="ECO:0000256" key="1">
    <source>
        <dbReference type="SAM" id="MobiDB-lite"/>
    </source>
</evidence>
<proteinExistence type="predicted"/>
<evidence type="ECO:0000313" key="2">
    <source>
        <dbReference type="EMBL" id="EMP40727.1"/>
    </source>
</evidence>
<dbReference type="AlphaFoldDB" id="M7CIC7"/>